<evidence type="ECO:0000313" key="6">
    <source>
        <dbReference type="Proteomes" id="UP000008064"/>
    </source>
</evidence>
<protein>
    <recommendedName>
        <fullName evidence="4">RRM domain-containing protein</fullName>
    </recommendedName>
</protein>
<dbReference type="SUPFAM" id="SSF54928">
    <property type="entry name" value="RNA-binding domain, RBD"/>
    <property type="match status" value="1"/>
</dbReference>
<evidence type="ECO:0000256" key="1">
    <source>
        <dbReference type="ARBA" id="ARBA00022884"/>
    </source>
</evidence>
<name>F8NHA7_SERL9</name>
<dbReference type="InterPro" id="IPR000504">
    <property type="entry name" value="RRM_dom"/>
</dbReference>
<dbReference type="InterPro" id="IPR012677">
    <property type="entry name" value="Nucleotide-bd_a/b_plait_sf"/>
</dbReference>
<evidence type="ECO:0000313" key="5">
    <source>
        <dbReference type="EMBL" id="EGO29696.1"/>
    </source>
</evidence>
<dbReference type="OrthoDB" id="346839at2759"/>
<organism evidence="6">
    <name type="scientific">Serpula lacrymans var. lacrymans (strain S7.9)</name>
    <name type="common">Dry rot fungus</name>
    <dbReference type="NCBI Taxonomy" id="578457"/>
    <lineage>
        <taxon>Eukaryota</taxon>
        <taxon>Fungi</taxon>
        <taxon>Dikarya</taxon>
        <taxon>Basidiomycota</taxon>
        <taxon>Agaricomycotina</taxon>
        <taxon>Agaricomycetes</taxon>
        <taxon>Agaricomycetidae</taxon>
        <taxon>Boletales</taxon>
        <taxon>Coniophorineae</taxon>
        <taxon>Serpulaceae</taxon>
        <taxon>Serpula</taxon>
    </lineage>
</organism>
<dbReference type="PROSITE" id="PS50102">
    <property type="entry name" value="RRM"/>
    <property type="match status" value="1"/>
</dbReference>
<dbReference type="GO" id="GO:0003729">
    <property type="term" value="F:mRNA binding"/>
    <property type="evidence" value="ECO:0007669"/>
    <property type="project" value="TreeGrafter"/>
</dbReference>
<dbReference type="GeneID" id="18817589"/>
<dbReference type="AlphaFoldDB" id="F8NHA7"/>
<sequence length="246" mass="26669">MHAHQRSPTGRFNSYHGPKRQLLGNHAGHVAPAWRTGDITPNANDKQGSKILLSRLPMDVGETEVEDLFKKTVGPLKEVFLIYNSQARSRGMAVVTFQRPGDAAIARAKYDGKFVDGRRPIKIEIIVDSQEPVRPSLTPPTAPSLLNRLGGVAATKAAAAAAVPPPLLPLPTGPIAKVAPKLIQARKPKVIPVNSAAQAVVPHRVRQKKGPRRVKKSLAQLDKEMEDYRAAVDYSDTSRPESTNGI</sequence>
<feature type="compositionally biased region" description="Polar residues" evidence="3">
    <location>
        <begin position="1"/>
        <end position="12"/>
    </location>
</feature>
<dbReference type="EMBL" id="GL945429">
    <property type="protein sequence ID" value="EGO29696.1"/>
    <property type="molecule type" value="Genomic_DNA"/>
</dbReference>
<feature type="domain" description="RRM" evidence="4">
    <location>
        <begin position="49"/>
        <end position="128"/>
    </location>
</feature>
<gene>
    <name evidence="5" type="ORF">SERLADRAFT_457816</name>
</gene>
<dbReference type="KEGG" id="sla:SERLADRAFT_457816"/>
<proteinExistence type="predicted"/>
<dbReference type="InterPro" id="IPR051229">
    <property type="entry name" value="ALYREF_mRNA_export"/>
</dbReference>
<dbReference type="InterPro" id="IPR035979">
    <property type="entry name" value="RBD_domain_sf"/>
</dbReference>
<dbReference type="GO" id="GO:0005634">
    <property type="term" value="C:nucleus"/>
    <property type="evidence" value="ECO:0007669"/>
    <property type="project" value="TreeGrafter"/>
</dbReference>
<accession>F8NHA7</accession>
<dbReference type="Proteomes" id="UP000008064">
    <property type="component" value="Unassembled WGS sequence"/>
</dbReference>
<dbReference type="HOGENOM" id="CLU_052367_2_2_1"/>
<keyword evidence="1 2" id="KW-0694">RNA-binding</keyword>
<dbReference type="Gene3D" id="3.30.70.330">
    <property type="match status" value="1"/>
</dbReference>
<dbReference type="SMART" id="SM00360">
    <property type="entry name" value="RRM"/>
    <property type="match status" value="1"/>
</dbReference>
<evidence type="ECO:0000259" key="4">
    <source>
        <dbReference type="PROSITE" id="PS50102"/>
    </source>
</evidence>
<dbReference type="Pfam" id="PF00076">
    <property type="entry name" value="RRM_1"/>
    <property type="match status" value="1"/>
</dbReference>
<feature type="region of interest" description="Disordered" evidence="3">
    <location>
        <begin position="1"/>
        <end position="23"/>
    </location>
</feature>
<reference evidence="6" key="1">
    <citation type="journal article" date="2011" name="Science">
        <title>The plant cell wall-decomposing machinery underlies the functional diversity of forest fungi.</title>
        <authorList>
            <person name="Eastwood D.C."/>
            <person name="Floudas D."/>
            <person name="Binder M."/>
            <person name="Majcherczyk A."/>
            <person name="Schneider P."/>
            <person name="Aerts A."/>
            <person name="Asiegbu F.O."/>
            <person name="Baker S.E."/>
            <person name="Barry K."/>
            <person name="Bendiksby M."/>
            <person name="Blumentritt M."/>
            <person name="Coutinho P.M."/>
            <person name="Cullen D."/>
            <person name="de Vries R.P."/>
            <person name="Gathman A."/>
            <person name="Goodell B."/>
            <person name="Henrissat B."/>
            <person name="Ihrmark K."/>
            <person name="Kauserud H."/>
            <person name="Kohler A."/>
            <person name="LaButti K."/>
            <person name="Lapidus A."/>
            <person name="Lavin J.L."/>
            <person name="Lee Y.-H."/>
            <person name="Lindquist E."/>
            <person name="Lilly W."/>
            <person name="Lucas S."/>
            <person name="Morin E."/>
            <person name="Murat C."/>
            <person name="Oguiza J.A."/>
            <person name="Park J."/>
            <person name="Pisabarro A.G."/>
            <person name="Riley R."/>
            <person name="Rosling A."/>
            <person name="Salamov A."/>
            <person name="Schmidt O."/>
            <person name="Schmutz J."/>
            <person name="Skrede I."/>
            <person name="Stenlid J."/>
            <person name="Wiebenga A."/>
            <person name="Xie X."/>
            <person name="Kuees U."/>
            <person name="Hibbett D.S."/>
            <person name="Hoffmeister D."/>
            <person name="Hoegberg N."/>
            <person name="Martin F."/>
            <person name="Grigoriev I.V."/>
            <person name="Watkinson S.C."/>
        </authorList>
    </citation>
    <scope>NUCLEOTIDE SEQUENCE [LARGE SCALE GENOMIC DNA]</scope>
    <source>
        <strain evidence="6">S7.9</strain>
    </source>
</reference>
<dbReference type="PANTHER" id="PTHR19965:SF35">
    <property type="entry name" value="RNA ANNEALING PROTEIN YRA1"/>
    <property type="match status" value="1"/>
</dbReference>
<dbReference type="RefSeq" id="XP_007313938.1">
    <property type="nucleotide sequence ID" value="XM_007313876.1"/>
</dbReference>
<dbReference type="PANTHER" id="PTHR19965">
    <property type="entry name" value="RNA AND EXPORT FACTOR BINDING PROTEIN"/>
    <property type="match status" value="1"/>
</dbReference>
<evidence type="ECO:0000256" key="3">
    <source>
        <dbReference type="SAM" id="MobiDB-lite"/>
    </source>
</evidence>
<evidence type="ECO:0000256" key="2">
    <source>
        <dbReference type="PROSITE-ProRule" id="PRU00176"/>
    </source>
</evidence>